<comment type="caution">
    <text evidence="1">The sequence shown here is derived from an EMBL/GenBank/DDBJ whole genome shotgun (WGS) entry which is preliminary data.</text>
</comment>
<sequence length="30" mass="3464">MVIALLHLTQIYLLDWLLMQVANSIPTQPK</sequence>
<organism evidence="1 2">
    <name type="scientific">Moniliophthora roreri</name>
    <name type="common">Frosty pod rot fungus</name>
    <name type="synonym">Monilia roreri</name>
    <dbReference type="NCBI Taxonomy" id="221103"/>
    <lineage>
        <taxon>Eukaryota</taxon>
        <taxon>Fungi</taxon>
        <taxon>Dikarya</taxon>
        <taxon>Basidiomycota</taxon>
        <taxon>Agaricomycotina</taxon>
        <taxon>Agaricomycetes</taxon>
        <taxon>Agaricomycetidae</taxon>
        <taxon>Agaricales</taxon>
        <taxon>Marasmiineae</taxon>
        <taxon>Marasmiaceae</taxon>
        <taxon>Moniliophthora</taxon>
    </lineage>
</organism>
<dbReference type="Proteomes" id="UP000054988">
    <property type="component" value="Unassembled WGS sequence"/>
</dbReference>
<dbReference type="EMBL" id="LATX01001373">
    <property type="protein sequence ID" value="KTB42188.1"/>
    <property type="molecule type" value="Genomic_DNA"/>
</dbReference>
<proteinExistence type="predicted"/>
<gene>
    <name evidence="1" type="ORF">WG66_5234</name>
</gene>
<dbReference type="AlphaFoldDB" id="A0A0W0G0U1"/>
<name>A0A0W0G0U1_MONRR</name>
<evidence type="ECO:0000313" key="2">
    <source>
        <dbReference type="Proteomes" id="UP000054988"/>
    </source>
</evidence>
<protein>
    <submittedName>
        <fullName evidence="1">Uncharacterized protein</fullName>
    </submittedName>
</protein>
<accession>A0A0W0G0U1</accession>
<evidence type="ECO:0000313" key="1">
    <source>
        <dbReference type="EMBL" id="KTB42188.1"/>
    </source>
</evidence>
<reference evidence="1 2" key="1">
    <citation type="submission" date="2015-12" db="EMBL/GenBank/DDBJ databases">
        <title>Draft genome sequence of Moniliophthora roreri, the causal agent of frosty pod rot of cacao.</title>
        <authorList>
            <person name="Aime M.C."/>
            <person name="Diaz-Valderrama J.R."/>
            <person name="Kijpornyongpan T."/>
            <person name="Phillips-Mora W."/>
        </authorList>
    </citation>
    <scope>NUCLEOTIDE SEQUENCE [LARGE SCALE GENOMIC DNA]</scope>
    <source>
        <strain evidence="1 2">MCA 2952</strain>
    </source>
</reference>